<evidence type="ECO:0000256" key="2">
    <source>
        <dbReference type="SAM" id="SignalP"/>
    </source>
</evidence>
<organism evidence="3 4">
    <name type="scientific">Iodobacter violaceini</name>
    <dbReference type="NCBI Taxonomy" id="3044271"/>
    <lineage>
        <taxon>Bacteria</taxon>
        <taxon>Pseudomonadati</taxon>
        <taxon>Pseudomonadota</taxon>
        <taxon>Betaproteobacteria</taxon>
        <taxon>Neisseriales</taxon>
        <taxon>Chitinibacteraceae</taxon>
        <taxon>Iodobacter</taxon>
    </lineage>
</organism>
<accession>A0ABX0KQT1</accession>
<dbReference type="InterPro" id="IPR001765">
    <property type="entry name" value="Carbonic_anhydrase"/>
</dbReference>
<dbReference type="Gene3D" id="3.40.1050.10">
    <property type="entry name" value="Carbonic anhydrase"/>
    <property type="match status" value="1"/>
</dbReference>
<evidence type="ECO:0000256" key="1">
    <source>
        <dbReference type="ARBA" id="ARBA00006217"/>
    </source>
</evidence>
<dbReference type="Pfam" id="PF00484">
    <property type="entry name" value="Pro_CA"/>
    <property type="match status" value="1"/>
</dbReference>
<keyword evidence="2" id="KW-0732">Signal</keyword>
<protein>
    <submittedName>
        <fullName evidence="3">Carbonic anhydrase</fullName>
    </submittedName>
</protein>
<dbReference type="PANTHER" id="PTHR11002:SF79">
    <property type="entry name" value="CARBONIC ANHYDRASE 2"/>
    <property type="match status" value="1"/>
</dbReference>
<comment type="caution">
    <text evidence="3">The sequence shown here is derived from an EMBL/GenBank/DDBJ whole genome shotgun (WGS) entry which is preliminary data.</text>
</comment>
<dbReference type="SMART" id="SM00947">
    <property type="entry name" value="Pro_CA"/>
    <property type="match status" value="1"/>
</dbReference>
<sequence>MMKSLPFIRPIALALTLACSLSYAADDHGGTVKPEPYAVGKTMSKAIQASITPDAALDILKNGNQRFAAGKSIKRNYKKQIMQTGLGQYPFASVVACIDSRSAPEQVFDQGIGDLFVARVAGNVINSDILGSLEYAAKAAGSKVIVVLGHTQCGAVKGACDAVQLGNLTGLLDKIKPAVEATKTSGERSSKNHEFVQDVAHENVNNSVQKIREMSPLLKEMEEKGQIKIVGAMYDVGTGKVTW</sequence>
<dbReference type="CDD" id="cd03378">
    <property type="entry name" value="beta_CA_cladeC"/>
    <property type="match status" value="1"/>
</dbReference>
<dbReference type="NCBIfam" id="NF011765">
    <property type="entry name" value="PRK15219.1"/>
    <property type="match status" value="1"/>
</dbReference>
<comment type="similarity">
    <text evidence="1">Belongs to the beta-class carbonic anhydrase family.</text>
</comment>
<evidence type="ECO:0000313" key="4">
    <source>
        <dbReference type="Proteomes" id="UP000712570"/>
    </source>
</evidence>
<keyword evidence="4" id="KW-1185">Reference proteome</keyword>
<gene>
    <name evidence="3" type="ORF">HA050_12660</name>
</gene>
<reference evidence="3 4" key="1">
    <citation type="submission" date="2020-03" db="EMBL/GenBank/DDBJ databases">
        <title>Draft genome sequence of environmentally isolated violet-colored cultures.</title>
        <authorList>
            <person name="Wilson H.S."/>
        </authorList>
    </citation>
    <scope>NUCLEOTIDE SEQUENCE [LARGE SCALE GENOMIC DNA]</scope>
    <source>
        <strain evidence="3 4">HSC-16F04</strain>
    </source>
</reference>
<dbReference type="PANTHER" id="PTHR11002">
    <property type="entry name" value="CARBONIC ANHYDRASE"/>
    <property type="match status" value="1"/>
</dbReference>
<proteinExistence type="inferred from homology"/>
<dbReference type="EMBL" id="JAAOLX010000006">
    <property type="protein sequence ID" value="NHQ86966.1"/>
    <property type="molecule type" value="Genomic_DNA"/>
</dbReference>
<evidence type="ECO:0000313" key="3">
    <source>
        <dbReference type="EMBL" id="NHQ86966.1"/>
    </source>
</evidence>
<feature type="chain" id="PRO_5045931982" evidence="2">
    <location>
        <begin position="25"/>
        <end position="243"/>
    </location>
</feature>
<name>A0ABX0KQT1_9NEIS</name>
<dbReference type="Proteomes" id="UP000712570">
    <property type="component" value="Unassembled WGS sequence"/>
</dbReference>
<feature type="signal peptide" evidence="2">
    <location>
        <begin position="1"/>
        <end position="24"/>
    </location>
</feature>
<dbReference type="SUPFAM" id="SSF53056">
    <property type="entry name" value="beta-carbonic anhydrase, cab"/>
    <property type="match status" value="1"/>
</dbReference>
<dbReference type="InterPro" id="IPR036874">
    <property type="entry name" value="Carbonic_anhydrase_sf"/>
</dbReference>